<evidence type="ECO:0008006" key="2">
    <source>
        <dbReference type="Google" id="ProtNLM"/>
    </source>
</evidence>
<proteinExistence type="predicted"/>
<dbReference type="EMBL" id="AY396563">
    <property type="protein sequence ID" value="AAR29585.1"/>
    <property type="molecule type" value="Genomic_DNA"/>
</dbReference>
<dbReference type="AlphaFoldDB" id="Q597B0"/>
<reference evidence="1" key="1">
    <citation type="submission" date="2003-09" db="EMBL/GenBank/DDBJ databases">
        <title>An efficacious Flavobacterium psychrophilum recombinant subunit vaccine.</title>
        <authorList>
            <person name="Crump E.M."/>
            <person name="Burian J."/>
            <person name="Allen P.D."/>
            <person name="Gale S."/>
            <person name="Kay W.W."/>
        </authorList>
    </citation>
    <scope>NUCLEOTIDE SEQUENCE</scope>
    <source>
        <strain evidence="1">259-93</strain>
    </source>
</reference>
<dbReference type="InterPro" id="IPR043132">
    <property type="entry name" value="BCAT-like_C"/>
</dbReference>
<accession>Q597B0</accession>
<protein>
    <recommendedName>
        <fullName evidence="2">Aminodeoxychorismate lyase</fullName>
    </recommendedName>
</protein>
<organism evidence="1">
    <name type="scientific">Flavobacterium psychrophilum</name>
    <dbReference type="NCBI Taxonomy" id="96345"/>
    <lineage>
        <taxon>Bacteria</taxon>
        <taxon>Pseudomonadati</taxon>
        <taxon>Bacteroidota</taxon>
        <taxon>Flavobacteriia</taxon>
        <taxon>Flavobacteriales</taxon>
        <taxon>Flavobacteriaceae</taxon>
        <taxon>Flavobacterium</taxon>
    </lineage>
</organism>
<evidence type="ECO:0000313" key="1">
    <source>
        <dbReference type="EMBL" id="AAR29585.1"/>
    </source>
</evidence>
<dbReference type="SUPFAM" id="SSF56752">
    <property type="entry name" value="D-aminoacid aminotransferase-like PLP-dependent enzymes"/>
    <property type="match status" value="1"/>
</dbReference>
<dbReference type="Gene3D" id="3.20.10.10">
    <property type="entry name" value="D-amino Acid Aminotransferase, subunit A, domain 2"/>
    <property type="match status" value="1"/>
</dbReference>
<dbReference type="InterPro" id="IPR001544">
    <property type="entry name" value="Aminotrans_IV"/>
</dbReference>
<name>Q597B0_FLAPS</name>
<dbReference type="GO" id="GO:0003824">
    <property type="term" value="F:catalytic activity"/>
    <property type="evidence" value="ECO:0007669"/>
    <property type="project" value="InterPro"/>
</dbReference>
<dbReference type="Pfam" id="PF01063">
    <property type="entry name" value="Aminotran_4"/>
    <property type="match status" value="1"/>
</dbReference>
<dbReference type="InterPro" id="IPR036038">
    <property type="entry name" value="Aminotransferase-like"/>
</dbReference>
<sequence length="92" mass="10261">MLKEGVLYTPPISEGCLNGIMRKQILSLAKTIENIEITEAVISPFDLQKADELFITNVITGIQPITKYRKKEFQSSIAAQLITKLNAKIRLG</sequence>